<evidence type="ECO:0000256" key="4">
    <source>
        <dbReference type="ARBA" id="ARBA00022989"/>
    </source>
</evidence>
<accession>A0A382FVU3</accession>
<dbReference type="NCBIfam" id="NF037979">
    <property type="entry name" value="Na_transp"/>
    <property type="match status" value="1"/>
</dbReference>
<feature type="transmembrane region" description="Helical" evidence="6">
    <location>
        <begin position="186"/>
        <end position="205"/>
    </location>
</feature>
<dbReference type="SUPFAM" id="SSF161070">
    <property type="entry name" value="SNF-like"/>
    <property type="match status" value="1"/>
</dbReference>
<dbReference type="GO" id="GO:0016020">
    <property type="term" value="C:membrane"/>
    <property type="evidence" value="ECO:0007669"/>
    <property type="project" value="UniProtKB-SubCell"/>
</dbReference>
<feature type="transmembrane region" description="Helical" evidence="6">
    <location>
        <begin position="51"/>
        <end position="75"/>
    </location>
</feature>
<reference evidence="7" key="1">
    <citation type="submission" date="2018-05" db="EMBL/GenBank/DDBJ databases">
        <authorList>
            <person name="Lanie J.A."/>
            <person name="Ng W.-L."/>
            <person name="Kazmierczak K.M."/>
            <person name="Andrzejewski T.M."/>
            <person name="Davidsen T.M."/>
            <person name="Wayne K.J."/>
            <person name="Tettelin H."/>
            <person name="Glass J.I."/>
            <person name="Rusch D."/>
            <person name="Podicherti R."/>
            <person name="Tsui H.-C.T."/>
            <person name="Winkler M.E."/>
        </authorList>
    </citation>
    <scope>NUCLEOTIDE SEQUENCE</scope>
</reference>
<feature type="non-terminal residue" evidence="7">
    <location>
        <position position="431"/>
    </location>
</feature>
<keyword evidence="2" id="KW-0813">Transport</keyword>
<dbReference type="PROSITE" id="PS00610">
    <property type="entry name" value="NA_NEUROTRAN_SYMP_1"/>
    <property type="match status" value="1"/>
</dbReference>
<gene>
    <name evidence="7" type="ORF">METZ01_LOCUS219237</name>
</gene>
<feature type="transmembrane region" description="Helical" evidence="6">
    <location>
        <begin position="266"/>
        <end position="288"/>
    </location>
</feature>
<feature type="transmembrane region" description="Helical" evidence="6">
    <location>
        <begin position="356"/>
        <end position="375"/>
    </location>
</feature>
<keyword evidence="5 6" id="KW-0472">Membrane</keyword>
<dbReference type="InterPro" id="IPR047218">
    <property type="entry name" value="YocR/YhdH-like"/>
</dbReference>
<protein>
    <recommendedName>
        <fullName evidence="8">Transporter</fullName>
    </recommendedName>
</protein>
<feature type="transmembrane region" description="Helical" evidence="6">
    <location>
        <begin position="102"/>
        <end position="130"/>
    </location>
</feature>
<feature type="transmembrane region" description="Helical" evidence="6">
    <location>
        <begin position="395"/>
        <end position="417"/>
    </location>
</feature>
<evidence type="ECO:0000256" key="5">
    <source>
        <dbReference type="ARBA" id="ARBA00023136"/>
    </source>
</evidence>
<evidence type="ECO:0000256" key="6">
    <source>
        <dbReference type="SAM" id="Phobius"/>
    </source>
</evidence>
<feature type="transmembrane region" description="Helical" evidence="6">
    <location>
        <begin position="21"/>
        <end position="39"/>
    </location>
</feature>
<evidence type="ECO:0000256" key="3">
    <source>
        <dbReference type="ARBA" id="ARBA00022692"/>
    </source>
</evidence>
<dbReference type="CDD" id="cd10336">
    <property type="entry name" value="SLC6sbd_Tyt1-Like"/>
    <property type="match status" value="1"/>
</dbReference>
<evidence type="ECO:0000256" key="1">
    <source>
        <dbReference type="ARBA" id="ARBA00004141"/>
    </source>
</evidence>
<feature type="transmembrane region" description="Helical" evidence="6">
    <location>
        <begin position="150"/>
        <end position="174"/>
    </location>
</feature>
<feature type="transmembrane region" description="Helical" evidence="6">
    <location>
        <begin position="308"/>
        <end position="335"/>
    </location>
</feature>
<dbReference type="PANTHER" id="PTHR42948">
    <property type="entry name" value="TRANSPORTER"/>
    <property type="match status" value="1"/>
</dbReference>
<dbReference type="Pfam" id="PF00209">
    <property type="entry name" value="SNF"/>
    <property type="match status" value="2"/>
</dbReference>
<dbReference type="EMBL" id="UINC01051794">
    <property type="protein sequence ID" value="SVB66383.1"/>
    <property type="molecule type" value="Genomic_DNA"/>
</dbReference>
<dbReference type="InterPro" id="IPR037272">
    <property type="entry name" value="SNS_sf"/>
</dbReference>
<proteinExistence type="predicted"/>
<keyword evidence="3 6" id="KW-0812">Transmembrane</keyword>
<comment type="subcellular location">
    <subcellularLocation>
        <location evidence="1">Membrane</location>
        <topology evidence="1">Multi-pass membrane protein</topology>
    </subcellularLocation>
</comment>
<sequence>MTEQLTTAVRRDSLHGLWSSRFVFILAVTGSAVGLGNIWKFPYIAGENGGGAFVAVYLLCVFAIGLPIMVGEVLIGRRGRRNPVATMTLLGEEEAGHPSWSLVGILGVVTGFLILSFYSVIAGWTGAYIIKSAIGEFVGAAPEAVVESFIALSGSAVNSGFWHTAFMGVTVFVVARGVERGLEQAVRFMVPALVVIMLVLLGYAMNTGAFQQGFAFLFRPDFGALTGSGVLVAMGQAFFTLSLGMGAVMAYGAYLPQQASIIGTSVAVVCADTAIAILAGLVIFPIVFANGLDPNAGPGLIFETLPLAFGQLPGGAIFGALFFLLLAFAALTSGISLMEPAVAWIMENRGLGRAQAGILVGGVVWVLGFMTVLSFNRLSDFQFWNGTIFDNMDFVTTNIMLPLGGLFITVFAGWVMCQNSSADELDESAGP</sequence>
<evidence type="ECO:0000313" key="7">
    <source>
        <dbReference type="EMBL" id="SVB66383.1"/>
    </source>
</evidence>
<dbReference type="InterPro" id="IPR000175">
    <property type="entry name" value="Na/ntran_symport"/>
</dbReference>
<organism evidence="7">
    <name type="scientific">marine metagenome</name>
    <dbReference type="NCBI Taxonomy" id="408172"/>
    <lineage>
        <taxon>unclassified sequences</taxon>
        <taxon>metagenomes</taxon>
        <taxon>ecological metagenomes</taxon>
    </lineage>
</organism>
<feature type="transmembrane region" description="Helical" evidence="6">
    <location>
        <begin position="225"/>
        <end position="254"/>
    </location>
</feature>
<dbReference type="PANTHER" id="PTHR42948:SF1">
    <property type="entry name" value="TRANSPORTER"/>
    <property type="match status" value="1"/>
</dbReference>
<name>A0A382FVU3_9ZZZZ</name>
<dbReference type="AlphaFoldDB" id="A0A382FVU3"/>
<evidence type="ECO:0008006" key="8">
    <source>
        <dbReference type="Google" id="ProtNLM"/>
    </source>
</evidence>
<dbReference type="PROSITE" id="PS50267">
    <property type="entry name" value="NA_NEUROTRAN_SYMP_3"/>
    <property type="match status" value="1"/>
</dbReference>
<dbReference type="PRINTS" id="PR00176">
    <property type="entry name" value="NANEUSMPORT"/>
</dbReference>
<evidence type="ECO:0000256" key="2">
    <source>
        <dbReference type="ARBA" id="ARBA00022448"/>
    </source>
</evidence>
<keyword evidence="4 6" id="KW-1133">Transmembrane helix</keyword>